<keyword evidence="2" id="KW-1185">Reference proteome</keyword>
<proteinExistence type="predicted"/>
<dbReference type="EMBL" id="KE344486">
    <property type="protein sequence ID" value="EXB63371.1"/>
    <property type="molecule type" value="Genomic_DNA"/>
</dbReference>
<dbReference type="AlphaFoldDB" id="W9RBE2"/>
<name>W9RBE2_9ROSA</name>
<accession>W9RBE2</accession>
<evidence type="ECO:0000313" key="1">
    <source>
        <dbReference type="EMBL" id="EXB63371.1"/>
    </source>
</evidence>
<sequence>MVSWSIWLARNSFVFEGIQHACNNCAEQAGHLLGEFQCCNVDVVDFPREVVTRAVDG</sequence>
<protein>
    <submittedName>
        <fullName evidence="1">Uncharacterized protein</fullName>
    </submittedName>
</protein>
<dbReference type="Proteomes" id="UP000030645">
    <property type="component" value="Unassembled WGS sequence"/>
</dbReference>
<organism evidence="1 2">
    <name type="scientific">Morus notabilis</name>
    <dbReference type="NCBI Taxonomy" id="981085"/>
    <lineage>
        <taxon>Eukaryota</taxon>
        <taxon>Viridiplantae</taxon>
        <taxon>Streptophyta</taxon>
        <taxon>Embryophyta</taxon>
        <taxon>Tracheophyta</taxon>
        <taxon>Spermatophyta</taxon>
        <taxon>Magnoliopsida</taxon>
        <taxon>eudicotyledons</taxon>
        <taxon>Gunneridae</taxon>
        <taxon>Pentapetalae</taxon>
        <taxon>rosids</taxon>
        <taxon>fabids</taxon>
        <taxon>Rosales</taxon>
        <taxon>Moraceae</taxon>
        <taxon>Moreae</taxon>
        <taxon>Morus</taxon>
    </lineage>
</organism>
<evidence type="ECO:0000313" key="2">
    <source>
        <dbReference type="Proteomes" id="UP000030645"/>
    </source>
</evidence>
<reference evidence="2" key="1">
    <citation type="submission" date="2013-01" db="EMBL/GenBank/DDBJ databases">
        <title>Draft Genome Sequence of a Mulberry Tree, Morus notabilis C.K. Schneid.</title>
        <authorList>
            <person name="He N."/>
            <person name="Zhao S."/>
        </authorList>
    </citation>
    <scope>NUCLEOTIDE SEQUENCE</scope>
</reference>
<gene>
    <name evidence="1" type="ORF">L484_002620</name>
</gene>